<evidence type="ECO:0000313" key="1">
    <source>
        <dbReference type="EMBL" id="KAG9223614.1"/>
    </source>
</evidence>
<comment type="caution">
    <text evidence="1">The sequence shown here is derived from an EMBL/GenBank/DDBJ whole genome shotgun (WGS) entry which is preliminary data.</text>
</comment>
<reference evidence="1 2" key="1">
    <citation type="journal article" date="2021" name="Appl. Environ. Microbiol.">
        <title>Genetic linkage and physical mapping for an oyster mushroom Pleurotus cornucopiae and QTL analysis for the trait cap color.</title>
        <authorList>
            <person name="Zhang Y."/>
            <person name="Gao W."/>
            <person name="Sonnenberg A."/>
            <person name="Chen Q."/>
            <person name="Zhang J."/>
            <person name="Huang C."/>
        </authorList>
    </citation>
    <scope>NUCLEOTIDE SEQUENCE [LARGE SCALE GENOMIC DNA]</scope>
    <source>
        <strain evidence="1">CCMSSC00406</strain>
    </source>
</reference>
<proteinExistence type="predicted"/>
<protein>
    <submittedName>
        <fullName evidence="1">Uncharacterized protein</fullName>
    </submittedName>
</protein>
<organism evidence="1 2">
    <name type="scientific">Pleurotus cornucopiae</name>
    <name type="common">Cornucopia mushroom</name>
    <dbReference type="NCBI Taxonomy" id="5321"/>
    <lineage>
        <taxon>Eukaryota</taxon>
        <taxon>Fungi</taxon>
        <taxon>Dikarya</taxon>
        <taxon>Basidiomycota</taxon>
        <taxon>Agaricomycotina</taxon>
        <taxon>Agaricomycetes</taxon>
        <taxon>Agaricomycetidae</taxon>
        <taxon>Agaricales</taxon>
        <taxon>Pleurotineae</taxon>
        <taxon>Pleurotaceae</taxon>
        <taxon>Pleurotus</taxon>
    </lineage>
</organism>
<dbReference type="EMBL" id="WQMT02000004">
    <property type="protein sequence ID" value="KAG9223614.1"/>
    <property type="molecule type" value="Genomic_DNA"/>
</dbReference>
<evidence type="ECO:0000313" key="2">
    <source>
        <dbReference type="Proteomes" id="UP000824881"/>
    </source>
</evidence>
<keyword evidence="2" id="KW-1185">Reference proteome</keyword>
<sequence length="209" mass="23509">MNNGQFQFRFPGIREAPQLIAGTGVPGTKVFFEPGDAGQSQIFTIPLWAGPQSNESIHRQIRAYLRAQARPVRMHGLTADAAKRLMHRLCVREEKRLARKAIAMRDKERRRSGEWAAKEEAERGRPMIADVAQKSANHLESRKRSLLSREAWNAAHIREASGSDKIIVKRAREAAEESDDCRDPGEVDAPPTKRPRPVEDETPASRGAW</sequence>
<dbReference type="Proteomes" id="UP000824881">
    <property type="component" value="Unassembled WGS sequence"/>
</dbReference>
<accession>A0ACB7J1A3</accession>
<gene>
    <name evidence="1" type="ORF">CCMSSC00406_0009245</name>
</gene>
<name>A0ACB7J1A3_PLECO</name>